<dbReference type="RefSeq" id="XP_026670868.1">
    <property type="nucleotide sequence ID" value="XM_026815067.1"/>
</dbReference>
<protein>
    <submittedName>
        <fullName evidence="2 3">Uncharacterized protein LOC108626722</fullName>
    </submittedName>
</protein>
<evidence type="ECO:0000313" key="1">
    <source>
        <dbReference type="Proteomes" id="UP000694925"/>
    </source>
</evidence>
<dbReference type="GeneID" id="108626722"/>
<dbReference type="KEGG" id="ccal:108626722"/>
<keyword evidence="1" id="KW-1185">Reference proteome</keyword>
<accession>A0AAJ7WC21</accession>
<dbReference type="Pfam" id="PF14969">
    <property type="entry name" value="DUF4508"/>
    <property type="match status" value="1"/>
</dbReference>
<dbReference type="PANTHER" id="PTHR16260:SF3">
    <property type="entry name" value="CHROMOSOME 14 OPEN READING FRAME 119-LIKE-RELATED"/>
    <property type="match status" value="1"/>
</dbReference>
<gene>
    <name evidence="2 3" type="primary">LOC108626722</name>
</gene>
<dbReference type="Proteomes" id="UP000694925">
    <property type="component" value="Unplaced"/>
</dbReference>
<name>A0AAJ7WC21_9HYME</name>
<organism evidence="1 3">
    <name type="scientific">Ceratina calcarata</name>
    <dbReference type="NCBI Taxonomy" id="156304"/>
    <lineage>
        <taxon>Eukaryota</taxon>
        <taxon>Metazoa</taxon>
        <taxon>Ecdysozoa</taxon>
        <taxon>Arthropoda</taxon>
        <taxon>Hexapoda</taxon>
        <taxon>Insecta</taxon>
        <taxon>Pterygota</taxon>
        <taxon>Neoptera</taxon>
        <taxon>Endopterygota</taxon>
        <taxon>Hymenoptera</taxon>
        <taxon>Apocrita</taxon>
        <taxon>Aculeata</taxon>
        <taxon>Apoidea</taxon>
        <taxon>Anthophila</taxon>
        <taxon>Apidae</taxon>
        <taxon>Ceratina</taxon>
        <taxon>Zadontomerus</taxon>
    </lineage>
</organism>
<dbReference type="PANTHER" id="PTHR16260">
    <property type="entry name" value="SIMILAR TO 1700123O20RIK PROTEIN"/>
    <property type="match status" value="1"/>
</dbReference>
<sequence>MSAMLSNEAQQRYVIEWFQEWSEMQRSDFLDVLLEQCGPSGLVNGLLSKMESLGHSNESDRPPSLFQCRVKLFREWSHNWSQQEKDSLLLSIKNSDPAFAKKYDEKISALIGEEGKINLQNKQEFEIASDTKDYDELSENEMIQPGDLTNLKAYIEDDSRYRPLHSFVESYNKQEDMNKIQNTNMFFNVKPKIWESSNVEDDVPFVAGFKEDLDKIEQEENFK</sequence>
<proteinExistence type="predicted"/>
<dbReference type="RefSeq" id="XP_017883039.2">
    <property type="nucleotide sequence ID" value="XM_018027550.2"/>
</dbReference>
<dbReference type="AlphaFoldDB" id="A0AAJ7WC21"/>
<evidence type="ECO:0000313" key="2">
    <source>
        <dbReference type="RefSeq" id="XP_017883039.2"/>
    </source>
</evidence>
<evidence type="ECO:0000313" key="3">
    <source>
        <dbReference type="RefSeq" id="XP_026670868.1"/>
    </source>
</evidence>
<reference evidence="2 3" key="1">
    <citation type="submission" date="2025-04" db="UniProtKB">
        <authorList>
            <consortium name="RefSeq"/>
        </authorList>
    </citation>
    <scope>IDENTIFICATION</scope>
    <source>
        <tissue evidence="2 3">Whole body</tissue>
    </source>
</reference>
<dbReference type="InterPro" id="IPR028019">
    <property type="entry name" value="DUF4508"/>
</dbReference>